<evidence type="ECO:0000256" key="1">
    <source>
        <dbReference type="SAM" id="SignalP"/>
    </source>
</evidence>
<dbReference type="InterPro" id="IPR014917">
    <property type="entry name" value="DUF1800"/>
</dbReference>
<dbReference type="PANTHER" id="PTHR43737">
    <property type="entry name" value="BLL7424 PROTEIN"/>
    <property type="match status" value="1"/>
</dbReference>
<proteinExistence type="predicted"/>
<feature type="signal peptide" evidence="1">
    <location>
        <begin position="1"/>
        <end position="24"/>
    </location>
</feature>
<evidence type="ECO:0000313" key="3">
    <source>
        <dbReference type="EMBL" id="OEU13426.1"/>
    </source>
</evidence>
<protein>
    <recommendedName>
        <fullName evidence="2">DUF7633 domain-containing protein</fullName>
    </recommendedName>
</protein>
<dbReference type="Pfam" id="PF08811">
    <property type="entry name" value="DUF1800"/>
    <property type="match status" value="2"/>
</dbReference>
<dbReference type="KEGG" id="fcy:FRACYDRAFT_241764"/>
<dbReference type="Pfam" id="PF24636">
    <property type="entry name" value="DUF7633"/>
    <property type="match status" value="1"/>
</dbReference>
<dbReference type="EMBL" id="KV784361">
    <property type="protein sequence ID" value="OEU13426.1"/>
    <property type="molecule type" value="Genomic_DNA"/>
</dbReference>
<dbReference type="InterPro" id="IPR010869">
    <property type="entry name" value="DUF1501"/>
</dbReference>
<dbReference type="Pfam" id="PF07394">
    <property type="entry name" value="DUF1501"/>
    <property type="match status" value="1"/>
</dbReference>
<dbReference type="PANTHER" id="PTHR43737:SF1">
    <property type="entry name" value="DUF1501 DOMAIN-CONTAINING PROTEIN"/>
    <property type="match status" value="1"/>
</dbReference>
<dbReference type="Proteomes" id="UP000095751">
    <property type="component" value="Unassembled WGS sequence"/>
</dbReference>
<reference evidence="3 4" key="1">
    <citation type="submission" date="2016-09" db="EMBL/GenBank/DDBJ databases">
        <title>Extensive genetic diversity and differential bi-allelic expression allows diatom success in the polar Southern Ocean.</title>
        <authorList>
            <consortium name="DOE Joint Genome Institute"/>
            <person name="Mock T."/>
            <person name="Otillar R.P."/>
            <person name="Strauss J."/>
            <person name="Dupont C."/>
            <person name="Frickenhaus S."/>
            <person name="Maumus F."/>
            <person name="Mcmullan M."/>
            <person name="Sanges R."/>
            <person name="Schmutz J."/>
            <person name="Toseland A."/>
            <person name="Valas R."/>
            <person name="Veluchamy A."/>
            <person name="Ward B.J."/>
            <person name="Allen A."/>
            <person name="Barry K."/>
            <person name="Falciatore A."/>
            <person name="Ferrante M."/>
            <person name="Fortunato A.E."/>
            <person name="Gloeckner G."/>
            <person name="Gruber A."/>
            <person name="Hipkin R."/>
            <person name="Janech M."/>
            <person name="Kroth P."/>
            <person name="Leese F."/>
            <person name="Lindquist E."/>
            <person name="Lyon B.R."/>
            <person name="Martin J."/>
            <person name="Mayer C."/>
            <person name="Parker M."/>
            <person name="Quesneville H."/>
            <person name="Raymond J."/>
            <person name="Uhlig C."/>
            <person name="Valentin K.U."/>
            <person name="Worden A.Z."/>
            <person name="Armbrust E.V."/>
            <person name="Bowler C."/>
            <person name="Green B."/>
            <person name="Moulton V."/>
            <person name="Van Oosterhout C."/>
            <person name="Grigoriev I."/>
        </authorList>
    </citation>
    <scope>NUCLEOTIDE SEQUENCE [LARGE SCALE GENOMIC DNA]</scope>
    <source>
        <strain evidence="3 4">CCMP1102</strain>
    </source>
</reference>
<feature type="domain" description="DUF7633" evidence="2">
    <location>
        <begin position="41"/>
        <end position="145"/>
    </location>
</feature>
<evidence type="ECO:0000313" key="4">
    <source>
        <dbReference type="Proteomes" id="UP000095751"/>
    </source>
</evidence>
<keyword evidence="1" id="KW-0732">Signal</keyword>
<evidence type="ECO:0000259" key="2">
    <source>
        <dbReference type="Pfam" id="PF24636"/>
    </source>
</evidence>
<gene>
    <name evidence="3" type="ORF">FRACYDRAFT_241764</name>
</gene>
<sequence>MKFNKLLFFSFAFAFVFVLKGANGVEEETCPYDYNVIQRVGKSDYMTGQPMKIIDQSTTTVKFTVGNTWTNDENDVLDEIFVVYPANGEGERKCYLDTNVATGQSIDTSLKAHCTQAGVALVRIYIRDSSFKSIKDTAQIPNGCYDNPDDNNNDKRGLEYVGVLNCLPTCSAEDEDNIIDHPFEISYPLTPISEITLFSCPDPGDENDGLMVLPSSFNKNGGLLELKKSSSGNLCTLIEVNSNAASIASTYKSIDARSRSLVDGDAVETIGIKPVARTYNGYGWEASAGEYSSSVFDCNQDNTCTVLLPAINPGRSYALKSYSNRNISDMNKKARFLEKVTFGPTRSDIKEFTSPRDWVTDQFEMKMTSHRAFYRQHLTHWHQETSYHSLLDTNACEKGARFRKYTFISTDIDRMMTITVSPNDSSKLIIAVDGQTRSIVEGPAECGNWEGPKSDLPEGEYQICYHPLDGLEGIVRVKSINNNCDCELFFGGTYGNPIVQFDDVHLPDLPTIDLNDENIVPVLSDRFFNSDVETEMLQLSSSLTDSYCDEISGIIPGAPEILRVGVTTNDSGGKDYWIHTTSFQLRSNEIGSPLPDGGKDAMTATADAPYERMMTACSSAPRTFLNEDSCILSDNACYDGEGPDVDIILNLENLEKIHTATGGAGGEDTRYVYVVEGLRIDNDSLEYIDYPCTAGGFSRWIRVENCTDVTAIGKETKTIFEELLGDSSDSKNELVKDVFFPLAGKECDSDDSTFSEFSIFLNGQCWQNTHPHNYQVFDMTYWTTDAHPGNINVNKIKAFADDDDNPTWVLTFPYWHDMKRWHTNMVNFPNVGRFMDNTTLKSLPTELFRDDIAQSFGSTPETVAASGSVMVCGSPFEVATSHGEDAGILFKGGFDMYTRYNHTTFGLEEQRTSIWMDIALKAQDQLRQRTSFALSQIVVMSPGSISERDYSEPFVAFYDIFVRHSFGKYFDILKEVTYNPLMAEMLTYKDGASTGYSWARHSSPSIMSPDENYAREIMQLFTIGLYKMNIDGTAELDSSGNPIATYTNKDITEYSKVYTGFHRRKLRSNIEDPRDPKGWGNNMDQCREKRSFSEKKFTQKTVCLQTRNFCSIPQLGLDRQYIGDGFPICSDLPLQNWLKSGATYRLLGSNSAPDLLNDPTLWHDGPPKRLSLNFASSILASTLCGGNVDECMPTAKFVLDKDIKCDGEECDVDEPRSFEVAPGVYYEYIRPPCVNHAFYKFPKTIFRRWYNDRLMCGNPKNHDASTVCCDNTFPWGEKAWRNEKFSGERVNFDTAQNERCTADKDLRLCSDTWITADDCSSKSQGGCDNRNLWYWTYHDCTLSIKINTVGSIAIVHEHGVPEESKDYTYKMVRHDTKMFFRADWESDDDLDEFLLEYQIGCTKLGGFIDPDDGLCQCNVGVESIQLFADVFKLISIKNVLSQATIGAFQPDEDGEDVPGVEGIRMYPKGALSTDTVFEVIDDNGRKHFRKNIVSRVLIDGGEGGRVLKFRNPVSFFSISEFTERDARYELDAALEHIYYHQNMAPFLARLLSQRFGVSNPSPRYIETAATAFRTGLFEGFGSGEYGCLKATIAALLLDREAQDDTLDPDPTQGAIREPFLKLTHIMRSLEFEPRSDSPFLRFGMDVQDAIGQSPHKIPSVFSFFRPEYKPSGRIASAGLVSPESQILNGPTSVNSINMMTSFVKYGASDCFGGFGRNQEGKYGWDHTRCIIGSSTNFGLATYNPITYGLNSSGEIVDDLATLLTGGRLSDTNRQLIIEAYEYTLDLKKDPYEAMVNAQQLMLASPEFQTTNTPSLIGGERPISSKPQPSGKPYKAVIYLMLAGGADSYNMLVPDKCTGENSDGITVSEQYLTHRGNVAFDRQAGEFDVTIDSTSSEQPCSSFAVHDELDFVKELYDSKDLVWIANAGVVNQNGMNKNNFNSKTKTQLFAHNAMEAEVKKVDPYNEILGTGVLGRANDILQQDGYNVNAFNIDESAIVLDGKPGESSAPIVISSNGINAFGERPDGKGWKHTQDEMYFDIERYAGLLNAKTSEFSGMYGELWSQVFTKGITDAYDLKQDLDETAQMSESIWEGSTNSYSERHLRNKFKTVASLMQTHESRGTDREIFSVGYGGFDHHDQMKANLRPKMQALNANLKRLVGQLKEDGLWDNTVIYVTSEFARTITPNQNDGSDHAWAQNVMLMGGNVNGGQILGKYPNDITPTSRLDDGSGRGRFIPTTSNDAIWNSIIQWYGVTEEADLDTCLPNRYNTVNPVEGEMDSPLFTLEDMFESQ</sequence>
<dbReference type="OrthoDB" id="411021at2759"/>
<feature type="chain" id="PRO_5009192711" description="DUF7633 domain-containing protein" evidence="1">
    <location>
        <begin position="25"/>
        <end position="2290"/>
    </location>
</feature>
<dbReference type="InterPro" id="IPR056050">
    <property type="entry name" value="DUF7633"/>
</dbReference>
<keyword evidence="4" id="KW-1185">Reference proteome</keyword>
<organism evidence="3 4">
    <name type="scientific">Fragilariopsis cylindrus CCMP1102</name>
    <dbReference type="NCBI Taxonomy" id="635003"/>
    <lineage>
        <taxon>Eukaryota</taxon>
        <taxon>Sar</taxon>
        <taxon>Stramenopiles</taxon>
        <taxon>Ochrophyta</taxon>
        <taxon>Bacillariophyta</taxon>
        <taxon>Bacillariophyceae</taxon>
        <taxon>Bacillariophycidae</taxon>
        <taxon>Bacillariales</taxon>
        <taxon>Bacillariaceae</taxon>
        <taxon>Fragilariopsis</taxon>
    </lineage>
</organism>
<name>A0A1E7F5J4_9STRA</name>
<dbReference type="InParanoid" id="A0A1E7F5J4"/>
<dbReference type="SUPFAM" id="SSF53649">
    <property type="entry name" value="Alkaline phosphatase-like"/>
    <property type="match status" value="1"/>
</dbReference>
<dbReference type="InterPro" id="IPR017850">
    <property type="entry name" value="Alkaline_phosphatase_core_sf"/>
</dbReference>
<accession>A0A1E7F5J4</accession>